<comment type="caution">
    <text evidence="5">The sequence shown here is derived from an EMBL/GenBank/DDBJ whole genome shotgun (WGS) entry which is preliminary data.</text>
</comment>
<dbReference type="Gene3D" id="2.40.50.140">
    <property type="entry name" value="Nucleic acid-binding proteins"/>
    <property type="match status" value="1"/>
</dbReference>
<gene>
    <name evidence="5" type="ORF">M569_16637</name>
</gene>
<dbReference type="GO" id="GO:1990904">
    <property type="term" value="C:ribonucleoprotein complex"/>
    <property type="evidence" value="ECO:0007669"/>
    <property type="project" value="UniProtKB-KW"/>
</dbReference>
<keyword evidence="3" id="KW-0687">Ribonucleoprotein</keyword>
<dbReference type="SMART" id="SM00316">
    <property type="entry name" value="S1"/>
    <property type="match status" value="1"/>
</dbReference>
<comment type="similarity">
    <text evidence="1">Belongs to the bacterial ribosomal protein bS1 family.</text>
</comment>
<dbReference type="Pfam" id="PF00575">
    <property type="entry name" value="S1"/>
    <property type="match status" value="1"/>
</dbReference>
<evidence type="ECO:0000259" key="4">
    <source>
        <dbReference type="PROSITE" id="PS50126"/>
    </source>
</evidence>
<dbReference type="EMBL" id="AUSU01009466">
    <property type="protein sequence ID" value="EPS58179.1"/>
    <property type="molecule type" value="Genomic_DNA"/>
</dbReference>
<dbReference type="GO" id="GO:0005840">
    <property type="term" value="C:ribosome"/>
    <property type="evidence" value="ECO:0007669"/>
    <property type="project" value="UniProtKB-KW"/>
</dbReference>
<evidence type="ECO:0000256" key="3">
    <source>
        <dbReference type="ARBA" id="ARBA00023274"/>
    </source>
</evidence>
<organism evidence="5 6">
    <name type="scientific">Genlisea aurea</name>
    <dbReference type="NCBI Taxonomy" id="192259"/>
    <lineage>
        <taxon>Eukaryota</taxon>
        <taxon>Viridiplantae</taxon>
        <taxon>Streptophyta</taxon>
        <taxon>Embryophyta</taxon>
        <taxon>Tracheophyta</taxon>
        <taxon>Spermatophyta</taxon>
        <taxon>Magnoliopsida</taxon>
        <taxon>eudicotyledons</taxon>
        <taxon>Gunneridae</taxon>
        <taxon>Pentapetalae</taxon>
        <taxon>asterids</taxon>
        <taxon>lamiids</taxon>
        <taxon>Lamiales</taxon>
        <taxon>Lentibulariaceae</taxon>
        <taxon>Genlisea</taxon>
    </lineage>
</organism>
<dbReference type="SUPFAM" id="SSF50249">
    <property type="entry name" value="Nucleic acid-binding proteins"/>
    <property type="match status" value="1"/>
</dbReference>
<evidence type="ECO:0000256" key="1">
    <source>
        <dbReference type="ARBA" id="ARBA00006767"/>
    </source>
</evidence>
<sequence>MAYVAQQFGGLKCPSASTFTKNNNNKLPNPSIRPFEIANRRGRRSVIIASASSAIASPEVRERMKLKELFEQAYERCITAPMEGVNFTLEEFHAALDKYDFNFEIGTKLKGTVFSVDANGAIVDITAKSSAYLPIREASLHTIKHVEEAGIFPGLRDEFVVIGMNQSDDSLVLSLRSIQYDLAWERCRQLQAEDVVVKSKV</sequence>
<dbReference type="GO" id="GO:0006412">
    <property type="term" value="P:translation"/>
    <property type="evidence" value="ECO:0007669"/>
    <property type="project" value="TreeGrafter"/>
</dbReference>
<dbReference type="PROSITE" id="PS50126">
    <property type="entry name" value="S1"/>
    <property type="match status" value="1"/>
</dbReference>
<dbReference type="InterPro" id="IPR050437">
    <property type="entry name" value="Ribos_protein_bS1-like"/>
</dbReference>
<dbReference type="GO" id="GO:0003729">
    <property type="term" value="F:mRNA binding"/>
    <property type="evidence" value="ECO:0007669"/>
    <property type="project" value="TreeGrafter"/>
</dbReference>
<dbReference type="PANTHER" id="PTHR10724:SF7">
    <property type="entry name" value="SMALL RIBOSOMAL SUBUNIT PROTEIN BS1C"/>
    <property type="match status" value="1"/>
</dbReference>
<protein>
    <recommendedName>
        <fullName evidence="4">S1 motif domain-containing protein</fullName>
    </recommendedName>
</protein>
<proteinExistence type="inferred from homology"/>
<evidence type="ECO:0000313" key="5">
    <source>
        <dbReference type="EMBL" id="EPS58179.1"/>
    </source>
</evidence>
<dbReference type="FunFam" id="2.40.50.140:FF:000102">
    <property type="entry name" value="30S ribosomal protein S1"/>
    <property type="match status" value="1"/>
</dbReference>
<dbReference type="InterPro" id="IPR012340">
    <property type="entry name" value="NA-bd_OB-fold"/>
</dbReference>
<dbReference type="Proteomes" id="UP000015453">
    <property type="component" value="Unassembled WGS sequence"/>
</dbReference>
<feature type="domain" description="S1 motif" evidence="4">
    <location>
        <begin position="106"/>
        <end position="176"/>
    </location>
</feature>
<reference evidence="5 6" key="1">
    <citation type="journal article" date="2013" name="BMC Genomics">
        <title>The miniature genome of a carnivorous plant Genlisea aurea contains a low number of genes and short non-coding sequences.</title>
        <authorList>
            <person name="Leushkin E.V."/>
            <person name="Sutormin R.A."/>
            <person name="Nabieva E.R."/>
            <person name="Penin A.A."/>
            <person name="Kondrashov A.S."/>
            <person name="Logacheva M.D."/>
        </authorList>
    </citation>
    <scope>NUCLEOTIDE SEQUENCE [LARGE SCALE GENOMIC DNA]</scope>
</reference>
<dbReference type="PANTHER" id="PTHR10724">
    <property type="entry name" value="30S RIBOSOMAL PROTEIN S1"/>
    <property type="match status" value="1"/>
</dbReference>
<evidence type="ECO:0000256" key="2">
    <source>
        <dbReference type="ARBA" id="ARBA00022980"/>
    </source>
</evidence>
<dbReference type="GO" id="GO:0003735">
    <property type="term" value="F:structural constituent of ribosome"/>
    <property type="evidence" value="ECO:0007669"/>
    <property type="project" value="TreeGrafter"/>
</dbReference>
<keyword evidence="2" id="KW-0689">Ribosomal protein</keyword>
<feature type="non-terminal residue" evidence="5">
    <location>
        <position position="201"/>
    </location>
</feature>
<keyword evidence="6" id="KW-1185">Reference proteome</keyword>
<evidence type="ECO:0000313" key="6">
    <source>
        <dbReference type="Proteomes" id="UP000015453"/>
    </source>
</evidence>
<dbReference type="InterPro" id="IPR003029">
    <property type="entry name" value="S1_domain"/>
</dbReference>
<dbReference type="AlphaFoldDB" id="S8BUX8"/>
<dbReference type="GO" id="GO:0009570">
    <property type="term" value="C:chloroplast stroma"/>
    <property type="evidence" value="ECO:0007669"/>
    <property type="project" value="TreeGrafter"/>
</dbReference>
<dbReference type="OrthoDB" id="412781at2759"/>
<name>S8BUX8_9LAMI</name>
<accession>S8BUX8</accession>